<dbReference type="Pfam" id="PF00722">
    <property type="entry name" value="Glyco_hydro_16"/>
    <property type="match status" value="1"/>
</dbReference>
<evidence type="ECO:0000313" key="5">
    <source>
        <dbReference type="Proteomes" id="UP000198510"/>
    </source>
</evidence>
<dbReference type="Gene3D" id="2.60.120.200">
    <property type="match status" value="1"/>
</dbReference>
<keyword evidence="4" id="KW-0378">Hydrolase</keyword>
<organism evidence="4 5">
    <name type="scientific">Catalinimonas alkaloidigena</name>
    <dbReference type="NCBI Taxonomy" id="1075417"/>
    <lineage>
        <taxon>Bacteria</taxon>
        <taxon>Pseudomonadati</taxon>
        <taxon>Bacteroidota</taxon>
        <taxon>Cytophagia</taxon>
        <taxon>Cytophagales</taxon>
        <taxon>Catalimonadaceae</taxon>
        <taxon>Catalinimonas</taxon>
    </lineage>
</organism>
<keyword evidence="5" id="KW-1185">Reference proteome</keyword>
<dbReference type="InterPro" id="IPR050546">
    <property type="entry name" value="Glycosyl_Hydrlase_16"/>
</dbReference>
<dbReference type="OrthoDB" id="9776255at2"/>
<dbReference type="GO" id="GO:0005975">
    <property type="term" value="P:carbohydrate metabolic process"/>
    <property type="evidence" value="ECO:0007669"/>
    <property type="project" value="InterPro"/>
</dbReference>
<dbReference type="AlphaFoldDB" id="A0A1G9RR03"/>
<dbReference type="InterPro" id="IPR013320">
    <property type="entry name" value="ConA-like_dom_sf"/>
</dbReference>
<gene>
    <name evidence="4" type="ORF">SAMN05421823_111237</name>
</gene>
<evidence type="ECO:0000256" key="2">
    <source>
        <dbReference type="SAM" id="SignalP"/>
    </source>
</evidence>
<dbReference type="PROSITE" id="PS51762">
    <property type="entry name" value="GH16_2"/>
    <property type="match status" value="1"/>
</dbReference>
<dbReference type="CDD" id="cd08023">
    <property type="entry name" value="GH16_laminarinase_like"/>
    <property type="match status" value="1"/>
</dbReference>
<evidence type="ECO:0000313" key="4">
    <source>
        <dbReference type="EMBL" id="SDM25616.1"/>
    </source>
</evidence>
<dbReference type="STRING" id="1075417.SAMN05421823_111237"/>
<feature type="chain" id="PRO_5011438544" evidence="2">
    <location>
        <begin position="24"/>
        <end position="280"/>
    </location>
</feature>
<reference evidence="4 5" key="1">
    <citation type="submission" date="2016-10" db="EMBL/GenBank/DDBJ databases">
        <authorList>
            <person name="de Groot N.N."/>
        </authorList>
    </citation>
    <scope>NUCLEOTIDE SEQUENCE [LARGE SCALE GENOMIC DNA]</scope>
    <source>
        <strain evidence="4 5">DSM 25186</strain>
    </source>
</reference>
<dbReference type="Proteomes" id="UP000198510">
    <property type="component" value="Unassembled WGS sequence"/>
</dbReference>
<proteinExistence type="inferred from homology"/>
<comment type="similarity">
    <text evidence="1">Belongs to the glycosyl hydrolase 16 family.</text>
</comment>
<dbReference type="RefSeq" id="WP_089686906.1">
    <property type="nucleotide sequence ID" value="NZ_FNFO01000011.1"/>
</dbReference>
<protein>
    <submittedName>
        <fullName evidence="4">Glycosyl hydrolases family 16</fullName>
    </submittedName>
</protein>
<dbReference type="PANTHER" id="PTHR10963:SF55">
    <property type="entry name" value="GLYCOSIDE HYDROLASE FAMILY 16 PROTEIN"/>
    <property type="match status" value="1"/>
</dbReference>
<evidence type="ECO:0000256" key="1">
    <source>
        <dbReference type="ARBA" id="ARBA00006865"/>
    </source>
</evidence>
<evidence type="ECO:0000259" key="3">
    <source>
        <dbReference type="PROSITE" id="PS51762"/>
    </source>
</evidence>
<dbReference type="PANTHER" id="PTHR10963">
    <property type="entry name" value="GLYCOSYL HYDROLASE-RELATED"/>
    <property type="match status" value="1"/>
</dbReference>
<accession>A0A1G9RR03</accession>
<name>A0A1G9RR03_9BACT</name>
<dbReference type="GO" id="GO:0004553">
    <property type="term" value="F:hydrolase activity, hydrolyzing O-glycosyl compounds"/>
    <property type="evidence" value="ECO:0007669"/>
    <property type="project" value="InterPro"/>
</dbReference>
<dbReference type="EMBL" id="FNFO01000011">
    <property type="protein sequence ID" value="SDM25616.1"/>
    <property type="molecule type" value="Genomic_DNA"/>
</dbReference>
<feature type="domain" description="GH16" evidence="3">
    <location>
        <begin position="34"/>
        <end position="280"/>
    </location>
</feature>
<dbReference type="InterPro" id="IPR000757">
    <property type="entry name" value="Beta-glucanase-like"/>
</dbReference>
<sequence>MHYSLPLALALGLLLVACQSAPSDTSTSAEAMADATPGAAYQLVWSDEFDGEHLDTTKWNYNVGGHGWGNNELQFYTDARPENARLAGGTLRITAIHEPWEGKEFTSARLTTKGKADWTYGRFEIRAKLPSGVGTWPAIWLLYTDKEYGNQGWPDNGEIDIMEEVGYDPDVIHSTIHDKAFNHSIGTQVGDTLRIPTARSAFHVYRTDWTPDSIISYIDDQRYFAFGNTGEGWEEWPFDHDHHLLLNVAVGGNWGGQQGVDTTAFPTAMEVDYVRVYQQK</sequence>
<feature type="signal peptide" evidence="2">
    <location>
        <begin position="1"/>
        <end position="23"/>
    </location>
</feature>
<keyword evidence="2" id="KW-0732">Signal</keyword>
<dbReference type="SUPFAM" id="SSF49899">
    <property type="entry name" value="Concanavalin A-like lectins/glucanases"/>
    <property type="match status" value="1"/>
</dbReference>